<dbReference type="GO" id="GO:0005829">
    <property type="term" value="C:cytosol"/>
    <property type="evidence" value="ECO:0007669"/>
    <property type="project" value="TreeGrafter"/>
</dbReference>
<sequence>MFGFGKKKTSRNDTATTLANSYLVSAAPHNHARSPFAYSVILLLAHDEKGAMGVDLAKAHRATLCGEGSPISHLKQPWLRELPLFCGGPVQDAQMWLLTDQSHLIPAPTLQAGPYCFTTNMDFLDRFDTLREPARLKTGVGYCGWAPGQLESEIERGRWWLMPTEVADPFSTPWWSLYMECLNYEIQQRKHEGDPLPA</sequence>
<gene>
    <name evidence="2" type="ORF">AAIA72_10830</name>
</gene>
<evidence type="ECO:0000313" key="2">
    <source>
        <dbReference type="EMBL" id="XDT71299.1"/>
    </source>
</evidence>
<dbReference type="InterPro" id="IPR003774">
    <property type="entry name" value="AlgH-like"/>
</dbReference>
<accession>A0AB39UTC7</accession>
<organism evidence="2">
    <name type="scientific">Thermohahella caldifontis</name>
    <dbReference type="NCBI Taxonomy" id="3142973"/>
    <lineage>
        <taxon>Bacteria</taxon>
        <taxon>Pseudomonadati</taxon>
        <taxon>Pseudomonadota</taxon>
        <taxon>Gammaproteobacteria</taxon>
        <taxon>Oceanospirillales</taxon>
        <taxon>Hahellaceae</taxon>
        <taxon>Thermohahella</taxon>
    </lineage>
</organism>
<dbReference type="PANTHER" id="PTHR30327">
    <property type="entry name" value="UNCHARACTERIZED PROTEIN YQGE"/>
    <property type="match status" value="1"/>
</dbReference>
<evidence type="ECO:0000256" key="1">
    <source>
        <dbReference type="ARBA" id="ARBA00009600"/>
    </source>
</evidence>
<dbReference type="SUPFAM" id="SSF143456">
    <property type="entry name" value="VC0467-like"/>
    <property type="match status" value="1"/>
</dbReference>
<proteinExistence type="inferred from homology"/>
<name>A0AB39UTC7_9GAMM</name>
<dbReference type="Pfam" id="PF02622">
    <property type="entry name" value="DUF179"/>
    <property type="match status" value="1"/>
</dbReference>
<dbReference type="PANTHER" id="PTHR30327:SF1">
    <property type="entry name" value="UPF0301 PROTEIN YQGE"/>
    <property type="match status" value="1"/>
</dbReference>
<protein>
    <submittedName>
        <fullName evidence="2">YqgE/AlgH family protein</fullName>
    </submittedName>
</protein>
<dbReference type="AlphaFoldDB" id="A0AB39UTC7"/>
<dbReference type="KEGG" id="tcd:AAIA72_10830"/>
<dbReference type="RefSeq" id="WP_369600335.1">
    <property type="nucleotide sequence ID" value="NZ_CP154858.1"/>
</dbReference>
<dbReference type="Gene3D" id="3.40.1740.10">
    <property type="entry name" value="VC0467-like"/>
    <property type="match status" value="1"/>
</dbReference>
<reference evidence="2" key="1">
    <citation type="submission" date="2024-05" db="EMBL/GenBank/DDBJ databases">
        <title>Genome sequencing of novel strain.</title>
        <authorList>
            <person name="Ganbat D."/>
            <person name="Ganbat S."/>
            <person name="Lee S.-J."/>
        </authorList>
    </citation>
    <scope>NUCLEOTIDE SEQUENCE</scope>
    <source>
        <strain evidence="2">SMD15-11</strain>
    </source>
</reference>
<comment type="similarity">
    <text evidence="1">Belongs to the UPF0301 (AlgH) family.</text>
</comment>
<dbReference type="EMBL" id="CP154858">
    <property type="protein sequence ID" value="XDT71299.1"/>
    <property type="molecule type" value="Genomic_DNA"/>
</dbReference>